<proteinExistence type="predicted"/>
<sequence length="301" mass="34488">MVLPGLHTLNDRHKAVMQGPTIRKLLVCSDDLVAATVVQETGTEPWRTGTSVLRLALCRPGASSWSWSWALTSFPYIIIKNLQDIVLYKGQLYALNMERALFALVVSNKRGVTHEPVVSRVRCVIDTNHPTRTPFIAAPPFYLLESHGTLLLIYKRGELDGKKRKKKPLQGSWESDMATKFVVFVADFQRFRWKRAGCNTELRRAVPEDRVLFLGPWCSRSLALTQDHQDRGYINMGGNSIVFFFDEDGNGRTDEYHRKRVPFHCSIYDIKTRRSQSLLQTSVRPWKGFQATWMFPPSQKS</sequence>
<accession>M8C535</accession>
<evidence type="ECO:0000259" key="1">
    <source>
        <dbReference type="Pfam" id="PF03478"/>
    </source>
</evidence>
<dbReference type="PANTHER" id="PTHR33110:SF115">
    <property type="entry name" value="OS02G0129200 PROTEIN"/>
    <property type="match status" value="1"/>
</dbReference>
<dbReference type="Pfam" id="PF03478">
    <property type="entry name" value="Beta-prop_KIB1-4"/>
    <property type="match status" value="1"/>
</dbReference>
<protein>
    <recommendedName>
        <fullName evidence="1">KIB1-4 beta-propeller domain-containing protein</fullName>
    </recommendedName>
</protein>
<organism evidence="2">
    <name type="scientific">Aegilops tauschii</name>
    <name type="common">Tausch's goatgrass</name>
    <name type="synonym">Aegilops squarrosa</name>
    <dbReference type="NCBI Taxonomy" id="37682"/>
    <lineage>
        <taxon>Eukaryota</taxon>
        <taxon>Viridiplantae</taxon>
        <taxon>Streptophyta</taxon>
        <taxon>Embryophyta</taxon>
        <taxon>Tracheophyta</taxon>
        <taxon>Spermatophyta</taxon>
        <taxon>Magnoliopsida</taxon>
        <taxon>Liliopsida</taxon>
        <taxon>Poales</taxon>
        <taxon>Poaceae</taxon>
        <taxon>BOP clade</taxon>
        <taxon>Pooideae</taxon>
        <taxon>Triticodae</taxon>
        <taxon>Triticeae</taxon>
        <taxon>Triticinae</taxon>
        <taxon>Aegilops</taxon>
    </lineage>
</organism>
<evidence type="ECO:0000313" key="2">
    <source>
        <dbReference type="EnsemblPlants" id="EMT01734"/>
    </source>
</evidence>
<name>M8C535_AEGTA</name>
<feature type="domain" description="KIB1-4 beta-propeller" evidence="1">
    <location>
        <begin position="21"/>
        <end position="252"/>
    </location>
</feature>
<dbReference type="EnsemblPlants" id="EMT01734">
    <property type="protein sequence ID" value="EMT01734"/>
    <property type="gene ID" value="F775_13528"/>
</dbReference>
<reference evidence="2" key="1">
    <citation type="submission" date="2015-06" db="UniProtKB">
        <authorList>
            <consortium name="EnsemblPlants"/>
        </authorList>
    </citation>
    <scope>IDENTIFICATION</scope>
</reference>
<dbReference type="InterPro" id="IPR005174">
    <property type="entry name" value="KIB1-4_b-propeller"/>
</dbReference>
<dbReference type="PANTHER" id="PTHR33110">
    <property type="entry name" value="F-BOX/KELCH-REPEAT PROTEIN-RELATED"/>
    <property type="match status" value="1"/>
</dbReference>
<dbReference type="EnsemblPlants" id="EMT29178">
    <property type="protein sequence ID" value="EMT29178"/>
    <property type="gene ID" value="F775_17645"/>
</dbReference>
<dbReference type="AlphaFoldDB" id="M8C535"/>